<reference evidence="3 4" key="1">
    <citation type="submission" date="2023-01" db="EMBL/GenBank/DDBJ databases">
        <title>Analysis of 21 Apiospora genomes using comparative genomics revels a genus with tremendous synthesis potential of carbohydrate active enzymes and secondary metabolites.</title>
        <authorList>
            <person name="Sorensen T."/>
        </authorList>
    </citation>
    <scope>NUCLEOTIDE SEQUENCE [LARGE SCALE GENOMIC DNA]</scope>
    <source>
        <strain evidence="3 4">CBS 20057</strain>
    </source>
</reference>
<sequence length="267" mass="29215">MGFFDGWDGGSVVSRKTSHHPKKSSSHKSSRSSKKSRSHSPERHRHSASTLEGLLGGGSSSSHRHTSSSRGSFFGLGNSSSKSFFGGLGSKYTPIFLSLIHLQIVVKPNNWLTWNLPVTGRSSSYYKRQPRNSFVQRMYKKLKRLLRDLVYYAKRHPMKVFMLVIMPLITGGALTALLARFGLQLPPGIERMLGLAAKTASGDSFGLMGEAVRMAGGMGGSSSSKHVNIDRGYDGDMRWERTTYQDDGWGGDGWGGGLVSGFSKMFA</sequence>
<keyword evidence="4" id="KW-1185">Reference proteome</keyword>
<feature type="compositionally biased region" description="Basic residues" evidence="1">
    <location>
        <begin position="16"/>
        <end position="47"/>
    </location>
</feature>
<evidence type="ECO:0000256" key="1">
    <source>
        <dbReference type="SAM" id="MobiDB-lite"/>
    </source>
</evidence>
<evidence type="ECO:0000313" key="3">
    <source>
        <dbReference type="EMBL" id="KAK8027927.1"/>
    </source>
</evidence>
<evidence type="ECO:0000313" key="4">
    <source>
        <dbReference type="Proteomes" id="UP001396898"/>
    </source>
</evidence>
<organism evidence="3 4">
    <name type="scientific">Apiospora marii</name>
    <dbReference type="NCBI Taxonomy" id="335849"/>
    <lineage>
        <taxon>Eukaryota</taxon>
        <taxon>Fungi</taxon>
        <taxon>Dikarya</taxon>
        <taxon>Ascomycota</taxon>
        <taxon>Pezizomycotina</taxon>
        <taxon>Sordariomycetes</taxon>
        <taxon>Xylariomycetidae</taxon>
        <taxon>Amphisphaeriales</taxon>
        <taxon>Apiosporaceae</taxon>
        <taxon>Apiospora</taxon>
    </lineage>
</organism>
<dbReference type="Proteomes" id="UP001396898">
    <property type="component" value="Unassembled WGS sequence"/>
</dbReference>
<evidence type="ECO:0000256" key="2">
    <source>
        <dbReference type="SAM" id="Phobius"/>
    </source>
</evidence>
<name>A0ABR1SA51_9PEZI</name>
<gene>
    <name evidence="3" type="ORF">PG991_004983</name>
</gene>
<keyword evidence="2" id="KW-1133">Transmembrane helix</keyword>
<feature type="region of interest" description="Disordered" evidence="1">
    <location>
        <begin position="1"/>
        <end position="72"/>
    </location>
</feature>
<dbReference type="EMBL" id="JAQQWI010000007">
    <property type="protein sequence ID" value="KAK8027927.1"/>
    <property type="molecule type" value="Genomic_DNA"/>
</dbReference>
<protein>
    <submittedName>
        <fullName evidence="3">Uncharacterized protein</fullName>
    </submittedName>
</protein>
<proteinExistence type="predicted"/>
<keyword evidence="2" id="KW-0812">Transmembrane</keyword>
<keyword evidence="2" id="KW-0472">Membrane</keyword>
<feature type="transmembrane region" description="Helical" evidence="2">
    <location>
        <begin position="160"/>
        <end position="183"/>
    </location>
</feature>
<comment type="caution">
    <text evidence="3">The sequence shown here is derived from an EMBL/GenBank/DDBJ whole genome shotgun (WGS) entry which is preliminary data.</text>
</comment>
<accession>A0ABR1SA51</accession>